<accession>A0A0B7KLJ2</accession>
<dbReference type="PANTHER" id="PTHR10996">
    <property type="entry name" value="2-HYDROXYACID DEHYDROGENASE-RELATED"/>
    <property type="match status" value="1"/>
</dbReference>
<dbReference type="PROSITE" id="PS00671">
    <property type="entry name" value="D_2_HYDROXYACID_DH_3"/>
    <property type="match status" value="1"/>
</dbReference>
<dbReference type="PROSITE" id="PS00670">
    <property type="entry name" value="D_2_HYDROXYACID_DH_2"/>
    <property type="match status" value="1"/>
</dbReference>
<dbReference type="InterPro" id="IPR029753">
    <property type="entry name" value="D-isomer_DH_CS"/>
</dbReference>
<dbReference type="GO" id="GO:0030267">
    <property type="term" value="F:glyoxylate reductase (NADPH) activity"/>
    <property type="evidence" value="ECO:0007669"/>
    <property type="project" value="TreeGrafter"/>
</dbReference>
<dbReference type="SUPFAM" id="SSF52283">
    <property type="entry name" value="Formate/glycerate dehydrogenase catalytic domain-like"/>
    <property type="match status" value="1"/>
</dbReference>
<dbReference type="GO" id="GO:0051287">
    <property type="term" value="F:NAD binding"/>
    <property type="evidence" value="ECO:0007669"/>
    <property type="project" value="InterPro"/>
</dbReference>
<dbReference type="GO" id="GO:0005829">
    <property type="term" value="C:cytosol"/>
    <property type="evidence" value="ECO:0007669"/>
    <property type="project" value="TreeGrafter"/>
</dbReference>
<dbReference type="EMBL" id="CDPU01000276">
    <property type="protein sequence ID" value="CEO58064.1"/>
    <property type="molecule type" value="Genomic_DNA"/>
</dbReference>
<dbReference type="Pfam" id="PF02826">
    <property type="entry name" value="2-Hacid_dh_C"/>
    <property type="match status" value="1"/>
</dbReference>
<evidence type="ECO:0000259" key="5">
    <source>
        <dbReference type="Pfam" id="PF02826"/>
    </source>
</evidence>
<feature type="domain" description="D-isomer specific 2-hydroxyacid dehydrogenase catalytic" evidence="4">
    <location>
        <begin position="73"/>
        <end position="335"/>
    </location>
</feature>
<gene>
    <name evidence="6" type="ORF">BN869_000014122_1</name>
</gene>
<dbReference type="PANTHER" id="PTHR10996:SF257">
    <property type="entry name" value="GLYOXYLATE REDUCTASE 1"/>
    <property type="match status" value="1"/>
</dbReference>
<dbReference type="FunFam" id="3.40.50.720:FF:000026">
    <property type="entry name" value="Glyoxylate/hydroxypyruvate reductase B"/>
    <property type="match status" value="1"/>
</dbReference>
<evidence type="ECO:0000259" key="4">
    <source>
        <dbReference type="Pfam" id="PF00389"/>
    </source>
</evidence>
<dbReference type="Pfam" id="PF00389">
    <property type="entry name" value="2-Hacid_dh"/>
    <property type="match status" value="1"/>
</dbReference>
<dbReference type="Gene3D" id="3.40.50.720">
    <property type="entry name" value="NAD(P)-binding Rossmann-like Domain"/>
    <property type="match status" value="2"/>
</dbReference>
<feature type="domain" description="D-isomer specific 2-hydroxyacid dehydrogenase NAD-binding" evidence="5">
    <location>
        <begin position="127"/>
        <end position="306"/>
    </location>
</feature>
<dbReference type="SUPFAM" id="SSF51735">
    <property type="entry name" value="NAD(P)-binding Rossmann-fold domains"/>
    <property type="match status" value="1"/>
</dbReference>
<dbReference type="InterPro" id="IPR006140">
    <property type="entry name" value="D-isomer_DH_NAD-bd"/>
</dbReference>
<organism evidence="6">
    <name type="scientific">Bionectria ochroleuca</name>
    <name type="common">Gliocladium roseum</name>
    <dbReference type="NCBI Taxonomy" id="29856"/>
    <lineage>
        <taxon>Eukaryota</taxon>
        <taxon>Fungi</taxon>
        <taxon>Dikarya</taxon>
        <taxon>Ascomycota</taxon>
        <taxon>Pezizomycotina</taxon>
        <taxon>Sordariomycetes</taxon>
        <taxon>Hypocreomycetidae</taxon>
        <taxon>Hypocreales</taxon>
        <taxon>Bionectriaceae</taxon>
        <taxon>Clonostachys</taxon>
    </lineage>
</organism>
<dbReference type="CDD" id="cd12168">
    <property type="entry name" value="Mand_dh_like"/>
    <property type="match status" value="1"/>
</dbReference>
<name>A0A0B7KLJ2_BIOOC</name>
<proteinExistence type="inferred from homology"/>
<evidence type="ECO:0000313" key="6">
    <source>
        <dbReference type="EMBL" id="CEO58064.1"/>
    </source>
</evidence>
<evidence type="ECO:0000256" key="3">
    <source>
        <dbReference type="RuleBase" id="RU003719"/>
    </source>
</evidence>
<keyword evidence="2 3" id="KW-0560">Oxidoreductase</keyword>
<evidence type="ECO:0000256" key="2">
    <source>
        <dbReference type="ARBA" id="ARBA00023002"/>
    </source>
</evidence>
<dbReference type="PROSITE" id="PS00065">
    <property type="entry name" value="D_2_HYDROXYACID_DH_1"/>
    <property type="match status" value="1"/>
</dbReference>
<dbReference type="GO" id="GO:0016618">
    <property type="term" value="F:hydroxypyruvate reductase [NAD(P)H] activity"/>
    <property type="evidence" value="ECO:0007669"/>
    <property type="project" value="TreeGrafter"/>
</dbReference>
<dbReference type="InterPro" id="IPR050223">
    <property type="entry name" value="D-isomer_2-hydroxyacid_DH"/>
</dbReference>
<evidence type="ECO:0000256" key="1">
    <source>
        <dbReference type="ARBA" id="ARBA00005854"/>
    </source>
</evidence>
<protein>
    <submittedName>
        <fullName evidence="6">Uncharacterized protein</fullName>
    </submittedName>
</protein>
<dbReference type="InterPro" id="IPR029752">
    <property type="entry name" value="D-isomer_DH_CS1"/>
</dbReference>
<comment type="similarity">
    <text evidence="1 3">Belongs to the D-isomer specific 2-hydroxyacid dehydrogenase family.</text>
</comment>
<reference evidence="6" key="1">
    <citation type="submission" date="2015-01" db="EMBL/GenBank/DDBJ databases">
        <authorList>
            <person name="Durling Mikael"/>
        </authorList>
    </citation>
    <scope>NUCLEOTIDE SEQUENCE</scope>
</reference>
<dbReference type="InterPro" id="IPR036291">
    <property type="entry name" value="NAD(P)-bd_dom_sf"/>
</dbReference>
<dbReference type="InterPro" id="IPR006139">
    <property type="entry name" value="D-isomer_2_OHA_DH_cat_dom"/>
</dbReference>
<sequence>MSNCSSVEQPQALMLGEIYHAKDVFDRLCKSCCVKQITNGTRGQFLDDCGSGTYNNVVAIARNIDSIQFTGLFDSELIAKLPSSVKFICHNGAGYDQIDVKACIERGILVSNTPFVVNDATADTAMLLLLAALRRAWIPQSAVRNGLWDNTRPFGRDPKGLTLGILGLGGIGSAVAKRAAPFGLKLQYHNQSPARASVMSRLNLGDNEPKYVTFEELLRTSDIISVHVPLSARTRHLIGKKEIEMMKENIIIINTARGLIIDENALVEGLERGKIWSVGLDVFEQEPEIHPGLMKNENAILLPHIGTATIDTRKCMEVTMLDNVKNGLFHKQLLTPVPEHAQTAR</sequence>
<dbReference type="AlphaFoldDB" id="A0A0B7KLJ2"/>